<comment type="caution">
    <text evidence="1">The sequence shown here is derived from an EMBL/GenBank/DDBJ whole genome shotgun (WGS) entry which is preliminary data.</text>
</comment>
<sequence>MSWWGRLWRKRRYLTEKDDPVLARIWNNEEDAIYDEMEDENGRETRPTSRPL</sequence>
<organism evidence="1">
    <name type="scientific">marine sediment metagenome</name>
    <dbReference type="NCBI Taxonomy" id="412755"/>
    <lineage>
        <taxon>unclassified sequences</taxon>
        <taxon>metagenomes</taxon>
        <taxon>ecological metagenomes</taxon>
    </lineage>
</organism>
<reference evidence="1" key="1">
    <citation type="journal article" date="2015" name="Nature">
        <title>Complex archaea that bridge the gap between prokaryotes and eukaryotes.</title>
        <authorList>
            <person name="Spang A."/>
            <person name="Saw J.H."/>
            <person name="Jorgensen S.L."/>
            <person name="Zaremba-Niedzwiedzka K."/>
            <person name="Martijn J."/>
            <person name="Lind A.E."/>
            <person name="van Eijk R."/>
            <person name="Schleper C."/>
            <person name="Guy L."/>
            <person name="Ettema T.J."/>
        </authorList>
    </citation>
    <scope>NUCLEOTIDE SEQUENCE</scope>
</reference>
<gene>
    <name evidence="1" type="ORF">LCGC14_0382130</name>
</gene>
<evidence type="ECO:0000313" key="1">
    <source>
        <dbReference type="EMBL" id="KKN75214.1"/>
    </source>
</evidence>
<protein>
    <submittedName>
        <fullName evidence="1">Uncharacterized protein</fullName>
    </submittedName>
</protein>
<dbReference type="EMBL" id="LAZR01000313">
    <property type="protein sequence ID" value="KKN75214.1"/>
    <property type="molecule type" value="Genomic_DNA"/>
</dbReference>
<accession>A0A0F9T7Q3</accession>
<name>A0A0F9T7Q3_9ZZZZ</name>
<proteinExistence type="predicted"/>
<dbReference type="AlphaFoldDB" id="A0A0F9T7Q3"/>